<evidence type="ECO:0000256" key="2">
    <source>
        <dbReference type="ARBA" id="ARBA00023125"/>
    </source>
</evidence>
<evidence type="ECO:0000313" key="5">
    <source>
        <dbReference type="EMBL" id="PWK95697.1"/>
    </source>
</evidence>
<dbReference type="SUPFAM" id="SSF100950">
    <property type="entry name" value="NagB/RpiA/CoA transferase-like"/>
    <property type="match status" value="1"/>
</dbReference>
<evidence type="ECO:0000256" key="1">
    <source>
        <dbReference type="ARBA" id="ARBA00023015"/>
    </source>
</evidence>
<accession>A0A2V2BEJ0</accession>
<keyword evidence="2" id="KW-0238">DNA-binding</keyword>
<sequence length="304" mass="33512">MRRCAKTTIHTHKCVGAILFSEIAWTEKAQFAIIAALRKIETLSGIYNMKENSRLESIMNYLKGNNLVTVEQLVTVTGASPATIRRDLIKLDHEGVVSRTHGGVTLNRFIPSQPTTLEKSSRNLVEKHAIARVAASFVKAGDAVILDAGTTMFELARQITHMPLRVITNDLHIALFLSEFKQIEVTIIGGRIDESSQSCIGDHGRKMLNNINPDIAFLSGNGWDLAKGVTSPTEEKAALKHDLIMNAHRRILLADSSKYGAWSLFNVVHLNELTDIVTDANLDVEIRQALQSNLTPTLTIADPL</sequence>
<dbReference type="SUPFAM" id="SSF46785">
    <property type="entry name" value="Winged helix' DNA-binding domain"/>
    <property type="match status" value="1"/>
</dbReference>
<keyword evidence="1" id="KW-0805">Transcription regulation</keyword>
<dbReference type="Pfam" id="PF00455">
    <property type="entry name" value="DeoRC"/>
    <property type="match status" value="1"/>
</dbReference>
<dbReference type="Gene3D" id="3.40.50.1360">
    <property type="match status" value="1"/>
</dbReference>
<gene>
    <name evidence="5" type="ORF">C7431_10797</name>
</gene>
<evidence type="ECO:0000259" key="4">
    <source>
        <dbReference type="PROSITE" id="PS51000"/>
    </source>
</evidence>
<feature type="domain" description="HTH deoR-type" evidence="4">
    <location>
        <begin position="51"/>
        <end position="106"/>
    </location>
</feature>
<dbReference type="AlphaFoldDB" id="A0A2V2BEJ0"/>
<keyword evidence="3" id="KW-0804">Transcription</keyword>
<name>A0A2V2BEJ0_9GAMM</name>
<dbReference type="PROSITE" id="PS00894">
    <property type="entry name" value="HTH_DEOR_1"/>
    <property type="match status" value="1"/>
</dbReference>
<dbReference type="SMART" id="SM00420">
    <property type="entry name" value="HTH_DEOR"/>
    <property type="match status" value="1"/>
</dbReference>
<dbReference type="GO" id="GO:0003677">
    <property type="term" value="F:DNA binding"/>
    <property type="evidence" value="ECO:0007669"/>
    <property type="project" value="UniProtKB-KW"/>
</dbReference>
<organism evidence="5 6">
    <name type="scientific">Pantoea allii</name>
    <dbReference type="NCBI Taxonomy" id="574096"/>
    <lineage>
        <taxon>Bacteria</taxon>
        <taxon>Pseudomonadati</taxon>
        <taxon>Pseudomonadota</taxon>
        <taxon>Gammaproteobacteria</taxon>
        <taxon>Enterobacterales</taxon>
        <taxon>Erwiniaceae</taxon>
        <taxon>Pantoea</taxon>
    </lineage>
</organism>
<dbReference type="PANTHER" id="PTHR30363:SF46">
    <property type="entry name" value="LYSR FAMILY TRANSCRIPTIONAL REGULATOR"/>
    <property type="match status" value="1"/>
</dbReference>
<dbReference type="InterPro" id="IPR036390">
    <property type="entry name" value="WH_DNA-bd_sf"/>
</dbReference>
<proteinExistence type="predicted"/>
<dbReference type="InterPro" id="IPR014036">
    <property type="entry name" value="DeoR-like_C"/>
</dbReference>
<evidence type="ECO:0000313" key="6">
    <source>
        <dbReference type="Proteomes" id="UP000245981"/>
    </source>
</evidence>
<reference evidence="5 6" key="1">
    <citation type="submission" date="2018-05" db="EMBL/GenBank/DDBJ databases">
        <title>Genomic Encyclopedia of Type Strains, Phase IV (KMG-V): Genome sequencing to study the core and pangenomes of soil and plant-associated prokaryotes.</title>
        <authorList>
            <person name="Whitman W."/>
        </authorList>
    </citation>
    <scope>NUCLEOTIDE SEQUENCE [LARGE SCALE GENOMIC DNA]</scope>
    <source>
        <strain evidence="5 6">PNA 200-10</strain>
    </source>
</reference>
<dbReference type="SMART" id="SM01134">
    <property type="entry name" value="DeoRC"/>
    <property type="match status" value="1"/>
</dbReference>
<comment type="caution">
    <text evidence="5">The sequence shown here is derived from an EMBL/GenBank/DDBJ whole genome shotgun (WGS) entry which is preliminary data.</text>
</comment>
<protein>
    <submittedName>
        <fullName evidence="5">DeoR family transcriptional regulator</fullName>
    </submittedName>
</protein>
<dbReference type="STRING" id="574096.HA38_03455"/>
<evidence type="ECO:0000256" key="3">
    <source>
        <dbReference type="ARBA" id="ARBA00023163"/>
    </source>
</evidence>
<dbReference type="InterPro" id="IPR037171">
    <property type="entry name" value="NagB/RpiA_transferase-like"/>
</dbReference>
<dbReference type="PANTHER" id="PTHR30363">
    <property type="entry name" value="HTH-TYPE TRANSCRIPTIONAL REGULATOR SRLR-RELATED"/>
    <property type="match status" value="1"/>
</dbReference>
<dbReference type="GO" id="GO:0003700">
    <property type="term" value="F:DNA-binding transcription factor activity"/>
    <property type="evidence" value="ECO:0007669"/>
    <property type="project" value="InterPro"/>
</dbReference>
<dbReference type="PROSITE" id="PS51000">
    <property type="entry name" value="HTH_DEOR_2"/>
    <property type="match status" value="1"/>
</dbReference>
<dbReference type="Proteomes" id="UP000245981">
    <property type="component" value="Unassembled WGS sequence"/>
</dbReference>
<dbReference type="InterPro" id="IPR001034">
    <property type="entry name" value="DeoR_HTH"/>
</dbReference>
<dbReference type="InterPro" id="IPR018356">
    <property type="entry name" value="Tscrpt_reg_HTH_DeoR_CS"/>
</dbReference>
<dbReference type="EMBL" id="QGHF01000007">
    <property type="protein sequence ID" value="PWK95697.1"/>
    <property type="molecule type" value="Genomic_DNA"/>
</dbReference>
<dbReference type="PRINTS" id="PR00037">
    <property type="entry name" value="HTHLACR"/>
</dbReference>
<dbReference type="Pfam" id="PF08220">
    <property type="entry name" value="HTH_DeoR"/>
    <property type="match status" value="1"/>
</dbReference>
<dbReference type="InterPro" id="IPR050313">
    <property type="entry name" value="Carb_Metab_HTH_regulators"/>
</dbReference>